<feature type="transmembrane region" description="Helical" evidence="9">
    <location>
        <begin position="189"/>
        <end position="206"/>
    </location>
</feature>
<evidence type="ECO:0000256" key="5">
    <source>
        <dbReference type="ARBA" id="ARBA00022692"/>
    </source>
</evidence>
<sequence>MMKLSGGITRSVLLLLCGAVLTLAYSPFHWHWLPFIVLPIVVGVIWPLAPKRAFRAGFIFGMGWFAAGLSWIYVSIDQYGGVPVPVTLLLLVLLFAYLSLFPALAFWCWQKLSHRKFAWRFSLPFFWLIAELLRGWLFTGFPWLSLGYSQTDGVFGGLAPVLGETGITVALWFAALSIVMALRFKKPAPLLIPLIFLTCAVVFPKIQPTERKTESMSVLLVQGNIQQSLKWQAEQQWPNILRYLDLTRPKFNHDLVIWPESAITALEPYASDVLNTVEQSASINDSALVTGIIDYDRLNDDFYNSVIVLDNESYSYGNTNRYQKHQLLPIGEFVPFENLLRPLAPLFNLPMSSFSRGGYQQPNLEANGSNLAMAICYEIAFAGQVRSNTYDDTDYLVTISNDTWFGDSHGPWQHMQIARMRAMELGKPLLRATNNGVTAAVDEHGNYLALAPQFKATTLSTNVYGVQGSTIFNTIGNWGAIILALLGLLPIIATKRTKKRAQA</sequence>
<comment type="catalytic activity">
    <reaction evidence="9">
        <text>N-terminal S-1,2-diacyl-sn-glyceryl-L-cysteinyl-[lipoprotein] + a glycerophospholipid = N-acyl-S-1,2-diacyl-sn-glyceryl-L-cysteinyl-[lipoprotein] + a 2-acyl-sn-glycero-3-phospholipid + H(+)</text>
        <dbReference type="Rhea" id="RHEA:48228"/>
        <dbReference type="Rhea" id="RHEA-COMP:14681"/>
        <dbReference type="Rhea" id="RHEA-COMP:14684"/>
        <dbReference type="ChEBI" id="CHEBI:15378"/>
        <dbReference type="ChEBI" id="CHEBI:136912"/>
        <dbReference type="ChEBI" id="CHEBI:140656"/>
        <dbReference type="ChEBI" id="CHEBI:140657"/>
        <dbReference type="ChEBI" id="CHEBI:140660"/>
        <dbReference type="EC" id="2.3.1.269"/>
    </reaction>
</comment>
<comment type="subcellular location">
    <subcellularLocation>
        <location evidence="1 9">Cell membrane</location>
        <topology evidence="1 9">Multi-pass membrane protein</topology>
    </subcellularLocation>
</comment>
<dbReference type="CDD" id="cd07571">
    <property type="entry name" value="ALP_N-acyl_transferase"/>
    <property type="match status" value="1"/>
</dbReference>
<dbReference type="PROSITE" id="PS50263">
    <property type="entry name" value="CN_HYDROLASE"/>
    <property type="match status" value="1"/>
</dbReference>
<dbReference type="Gene3D" id="3.60.110.10">
    <property type="entry name" value="Carbon-nitrogen hydrolase"/>
    <property type="match status" value="1"/>
</dbReference>
<evidence type="ECO:0000259" key="10">
    <source>
        <dbReference type="PROSITE" id="PS50263"/>
    </source>
</evidence>
<feature type="transmembrane region" description="Helical" evidence="9">
    <location>
        <begin position="161"/>
        <end position="182"/>
    </location>
</feature>
<feature type="transmembrane region" description="Helical" evidence="9">
    <location>
        <begin position="56"/>
        <end position="76"/>
    </location>
</feature>
<protein>
    <recommendedName>
        <fullName evidence="9">Apolipoprotein N-acyltransferase</fullName>
        <shortName evidence="9">ALP N-acyltransferase</shortName>
        <ecNumber evidence="9">2.3.1.269</ecNumber>
    </recommendedName>
</protein>
<evidence type="ECO:0000256" key="9">
    <source>
        <dbReference type="HAMAP-Rule" id="MF_01148"/>
    </source>
</evidence>
<comment type="pathway">
    <text evidence="9">Protein modification; lipoprotein biosynthesis (N-acyl transfer).</text>
</comment>
<evidence type="ECO:0000256" key="1">
    <source>
        <dbReference type="ARBA" id="ARBA00004651"/>
    </source>
</evidence>
<reference evidence="12 14" key="1">
    <citation type="submission" date="2020-09" db="EMBL/GenBank/DDBJ databases">
        <title>Draft Genomes of Bacterial Isolates from North Pond Shallow Sediments.</title>
        <authorList>
            <person name="Kiel Reese B."/>
            <person name="Mullis M."/>
            <person name="Weisend R.E."/>
        </authorList>
    </citation>
    <scope>NUCLEOTIDE SEQUENCE</scope>
    <source>
        <strain evidence="12">KJE-2</strain>
        <strain evidence="11 14">KJE-3</strain>
    </source>
</reference>
<evidence type="ECO:0000256" key="6">
    <source>
        <dbReference type="ARBA" id="ARBA00022989"/>
    </source>
</evidence>
<evidence type="ECO:0000313" key="11">
    <source>
        <dbReference type="EMBL" id="MBJ7266921.1"/>
    </source>
</evidence>
<feature type="transmembrane region" description="Helical" evidence="9">
    <location>
        <begin position="31"/>
        <end position="49"/>
    </location>
</feature>
<dbReference type="OrthoDB" id="9804277at2"/>
<dbReference type="GeneID" id="78251712"/>
<dbReference type="InterPro" id="IPR004563">
    <property type="entry name" value="Apolipo_AcylTrfase"/>
</dbReference>
<proteinExistence type="inferred from homology"/>
<evidence type="ECO:0000313" key="12">
    <source>
        <dbReference type="EMBL" id="MBJ7315077.1"/>
    </source>
</evidence>
<keyword evidence="14" id="KW-1185">Reference proteome</keyword>
<dbReference type="GO" id="GO:0042158">
    <property type="term" value="P:lipoprotein biosynthetic process"/>
    <property type="evidence" value="ECO:0007669"/>
    <property type="project" value="UniProtKB-UniRule"/>
</dbReference>
<dbReference type="Proteomes" id="UP000655994">
    <property type="component" value="Unassembled WGS sequence"/>
</dbReference>
<dbReference type="InterPro" id="IPR003010">
    <property type="entry name" value="C-N_Hydrolase"/>
</dbReference>
<keyword evidence="6 9" id="KW-1133">Transmembrane helix</keyword>
<dbReference type="HAMAP" id="MF_01148">
    <property type="entry name" value="Lnt"/>
    <property type="match status" value="1"/>
</dbReference>
<feature type="domain" description="CN hydrolase" evidence="10">
    <location>
        <begin position="221"/>
        <end position="465"/>
    </location>
</feature>
<dbReference type="Pfam" id="PF00795">
    <property type="entry name" value="CN_hydrolase"/>
    <property type="match status" value="1"/>
</dbReference>
<dbReference type="InterPro" id="IPR036526">
    <property type="entry name" value="C-N_Hydrolase_sf"/>
</dbReference>
<accession>A0A8I1KGL2</accession>
<dbReference type="Pfam" id="PF20154">
    <property type="entry name" value="LNT_N"/>
    <property type="match status" value="1"/>
</dbReference>
<keyword evidence="5 9" id="KW-0812">Transmembrane</keyword>
<evidence type="ECO:0000313" key="14">
    <source>
        <dbReference type="Proteomes" id="UP000655994"/>
    </source>
</evidence>
<feature type="transmembrane region" description="Helical" evidence="9">
    <location>
        <begin position="88"/>
        <end position="109"/>
    </location>
</feature>
<dbReference type="RefSeq" id="WP_054487115.1">
    <property type="nucleotide sequence ID" value="NZ_CP081832.1"/>
</dbReference>
<evidence type="ECO:0000256" key="8">
    <source>
        <dbReference type="ARBA" id="ARBA00023315"/>
    </source>
</evidence>
<dbReference type="PANTHER" id="PTHR38686:SF1">
    <property type="entry name" value="APOLIPOPROTEIN N-ACYLTRANSFERASE"/>
    <property type="match status" value="1"/>
</dbReference>
<feature type="transmembrane region" description="Helical" evidence="9">
    <location>
        <begin position="121"/>
        <end position="141"/>
    </location>
</feature>
<dbReference type="EMBL" id="JAEMOS010000022">
    <property type="protein sequence ID" value="MBJ7266921.1"/>
    <property type="molecule type" value="Genomic_DNA"/>
</dbReference>
<dbReference type="GO" id="GO:0016410">
    <property type="term" value="F:N-acyltransferase activity"/>
    <property type="evidence" value="ECO:0007669"/>
    <property type="project" value="UniProtKB-UniRule"/>
</dbReference>
<dbReference type="Proteomes" id="UP000621390">
    <property type="component" value="Unassembled WGS sequence"/>
</dbReference>
<keyword evidence="12" id="KW-0449">Lipoprotein</keyword>
<dbReference type="EMBL" id="JAEMOP010000002">
    <property type="protein sequence ID" value="MBJ7315077.1"/>
    <property type="molecule type" value="Genomic_DNA"/>
</dbReference>
<dbReference type="InterPro" id="IPR045378">
    <property type="entry name" value="LNT_N"/>
</dbReference>
<dbReference type="AlphaFoldDB" id="A0A8I1KGL2"/>
<evidence type="ECO:0000256" key="3">
    <source>
        <dbReference type="ARBA" id="ARBA00022475"/>
    </source>
</evidence>
<dbReference type="GO" id="GO:0005886">
    <property type="term" value="C:plasma membrane"/>
    <property type="evidence" value="ECO:0007669"/>
    <property type="project" value="UniProtKB-SubCell"/>
</dbReference>
<dbReference type="EC" id="2.3.1.269" evidence="9"/>
<evidence type="ECO:0000256" key="4">
    <source>
        <dbReference type="ARBA" id="ARBA00022679"/>
    </source>
</evidence>
<name>A0A8I1KGL2_9GAMM</name>
<keyword evidence="8 9" id="KW-0012">Acyltransferase</keyword>
<keyword evidence="7 9" id="KW-0472">Membrane</keyword>
<comment type="caution">
    <text evidence="12">The sequence shown here is derived from an EMBL/GenBank/DDBJ whole genome shotgun (WGS) entry which is preliminary data.</text>
</comment>
<organism evidence="12 13">
    <name type="scientific">Idiomarina abyssalis</name>
    <dbReference type="NCBI Taxonomy" id="86102"/>
    <lineage>
        <taxon>Bacteria</taxon>
        <taxon>Pseudomonadati</taxon>
        <taxon>Pseudomonadota</taxon>
        <taxon>Gammaproteobacteria</taxon>
        <taxon>Alteromonadales</taxon>
        <taxon>Idiomarinaceae</taxon>
        <taxon>Idiomarina</taxon>
    </lineage>
</organism>
<gene>
    <name evidence="9 12" type="primary">lnt</name>
    <name evidence="11" type="ORF">JHC10_08190</name>
    <name evidence="12" type="ORF">JHC11_03550</name>
</gene>
<evidence type="ECO:0000256" key="7">
    <source>
        <dbReference type="ARBA" id="ARBA00023136"/>
    </source>
</evidence>
<dbReference type="SUPFAM" id="SSF56317">
    <property type="entry name" value="Carbon-nitrogen hydrolase"/>
    <property type="match status" value="1"/>
</dbReference>
<keyword evidence="3 9" id="KW-1003">Cell membrane</keyword>
<feature type="transmembrane region" description="Helical" evidence="9">
    <location>
        <begin position="7"/>
        <end position="25"/>
    </location>
</feature>
<dbReference type="PANTHER" id="PTHR38686">
    <property type="entry name" value="APOLIPOPROTEIN N-ACYLTRANSFERASE"/>
    <property type="match status" value="1"/>
</dbReference>
<feature type="transmembrane region" description="Helical" evidence="9">
    <location>
        <begin position="475"/>
        <end position="493"/>
    </location>
</feature>
<keyword evidence="4 9" id="KW-0808">Transferase</keyword>
<comment type="similarity">
    <text evidence="2 9">Belongs to the CN hydrolase family. Apolipoprotein N-acyltransferase subfamily.</text>
</comment>
<dbReference type="UniPathway" id="UPA00666"/>
<dbReference type="NCBIfam" id="TIGR00546">
    <property type="entry name" value="lnt"/>
    <property type="match status" value="1"/>
</dbReference>
<evidence type="ECO:0000313" key="13">
    <source>
        <dbReference type="Proteomes" id="UP000621390"/>
    </source>
</evidence>
<evidence type="ECO:0000256" key="2">
    <source>
        <dbReference type="ARBA" id="ARBA00010065"/>
    </source>
</evidence>
<comment type="function">
    <text evidence="9">Catalyzes the phospholipid dependent N-acylation of the N-terminal cysteine of apolipoprotein, the last step in lipoprotein maturation.</text>
</comment>